<gene>
    <name evidence="1" type="ORF">BCR42DRAFT_426083</name>
</gene>
<keyword evidence="2" id="KW-1185">Reference proteome</keyword>
<organism evidence="1 2">
    <name type="scientific">Absidia repens</name>
    <dbReference type="NCBI Taxonomy" id="90262"/>
    <lineage>
        <taxon>Eukaryota</taxon>
        <taxon>Fungi</taxon>
        <taxon>Fungi incertae sedis</taxon>
        <taxon>Mucoromycota</taxon>
        <taxon>Mucoromycotina</taxon>
        <taxon>Mucoromycetes</taxon>
        <taxon>Mucorales</taxon>
        <taxon>Cunninghamellaceae</taxon>
        <taxon>Absidia</taxon>
    </lineage>
</organism>
<evidence type="ECO:0000313" key="1">
    <source>
        <dbReference type="EMBL" id="ORZ07340.1"/>
    </source>
</evidence>
<comment type="caution">
    <text evidence="1">The sequence shown here is derived from an EMBL/GenBank/DDBJ whole genome shotgun (WGS) entry which is preliminary data.</text>
</comment>
<proteinExistence type="predicted"/>
<dbReference type="AlphaFoldDB" id="A0A1X2I1B8"/>
<accession>A0A1X2I1B8</accession>
<sequence>MSTIGAVHPFFFLNRCSPKHRIFHQNPHFRIPLPPSGYIINIILNFVLQYIPP</sequence>
<feature type="non-terminal residue" evidence="1">
    <location>
        <position position="53"/>
    </location>
</feature>
<protein>
    <submittedName>
        <fullName evidence="1">Uncharacterized protein</fullName>
    </submittedName>
</protein>
<dbReference type="Proteomes" id="UP000193560">
    <property type="component" value="Unassembled WGS sequence"/>
</dbReference>
<reference evidence="1 2" key="1">
    <citation type="submission" date="2016-07" db="EMBL/GenBank/DDBJ databases">
        <title>Pervasive Adenine N6-methylation of Active Genes in Fungi.</title>
        <authorList>
            <consortium name="DOE Joint Genome Institute"/>
            <person name="Mondo S.J."/>
            <person name="Dannebaum R.O."/>
            <person name="Kuo R.C."/>
            <person name="Labutti K."/>
            <person name="Haridas S."/>
            <person name="Kuo A."/>
            <person name="Salamov A."/>
            <person name="Ahrendt S.R."/>
            <person name="Lipzen A."/>
            <person name="Sullivan W."/>
            <person name="Andreopoulos W.B."/>
            <person name="Clum A."/>
            <person name="Lindquist E."/>
            <person name="Daum C."/>
            <person name="Ramamoorthy G.K."/>
            <person name="Gryganskyi A."/>
            <person name="Culley D."/>
            <person name="Magnuson J.K."/>
            <person name="James T.Y."/>
            <person name="O'Malley M.A."/>
            <person name="Stajich J.E."/>
            <person name="Spatafora J.W."/>
            <person name="Visel A."/>
            <person name="Grigoriev I.V."/>
        </authorList>
    </citation>
    <scope>NUCLEOTIDE SEQUENCE [LARGE SCALE GENOMIC DNA]</scope>
    <source>
        <strain evidence="1 2">NRRL 1336</strain>
    </source>
</reference>
<name>A0A1X2I1B8_9FUNG</name>
<dbReference type="EMBL" id="MCGE01000035">
    <property type="protein sequence ID" value="ORZ07340.1"/>
    <property type="molecule type" value="Genomic_DNA"/>
</dbReference>
<evidence type="ECO:0000313" key="2">
    <source>
        <dbReference type="Proteomes" id="UP000193560"/>
    </source>
</evidence>